<sequence>MTGPADATGARAPDVTGARPPDVTVIVAVYNTMPYLTECLNSLMAQSIGLDRLEVIAVDDGSTDGSGPELDRFAATYPDTVTVLHQANSGGPAAPSNRGLERATGRFVFFVGSDDRLGDEALERLVAYADEHGSDIVVGRAVGVNGRYVHQKLYERNAPDISLYDSPLPFTLANTKLFRRALVEEHGLRFPEDMPVGSDQPFTIEACVRARRISVLADYVCYYAVKRGDASNITYRADHLSRLRCTARIMAHAAGLVEPGPQRDALLSRHFTWELSKLLLADFPDLPAVTRKSLCDGIAELLDAYYTDALRDGTGVRRRVRFGLARQGAVEALSRAVTEETRQGAPPFLLEGDRAFAVYPGFRDPEIGLDDRYYEVLGESVAGRLATGTTFESADWDQHGEDLGVTVRLRLAVTGDTSSVTVALAQGAMPQSADRPGARRLPPTQPRPRSPGDVTATESAAADGPGTRVLARLPVPAAKAKKGVRVYLDVAGRTYEIPVRTGGRPLPLARRWGETEPHRVAAWPNTKGRLVITTGPLREPGGWGTRLWRALGSLGSERKRSG</sequence>
<dbReference type="Proteomes" id="UP000323242">
    <property type="component" value="Unassembled WGS sequence"/>
</dbReference>
<keyword evidence="5" id="KW-1185">Reference proteome</keyword>
<feature type="domain" description="Glycosyltransferase 2-like" evidence="2">
    <location>
        <begin position="24"/>
        <end position="175"/>
    </location>
</feature>
<dbReference type="AlphaFoldDB" id="A0A5D4IQJ5"/>
<keyword evidence="4" id="KW-0808">Transferase</keyword>
<name>A0A5D4IQJ5_9ACTN</name>
<feature type="domain" description="TarS/TarP linker" evidence="3">
    <location>
        <begin position="250"/>
        <end position="335"/>
    </location>
</feature>
<dbReference type="SUPFAM" id="SSF53448">
    <property type="entry name" value="Nucleotide-diphospho-sugar transferases"/>
    <property type="match status" value="1"/>
</dbReference>
<dbReference type="Pfam" id="PF22181">
    <property type="entry name" value="TarS_linker"/>
    <property type="match status" value="1"/>
</dbReference>
<evidence type="ECO:0000259" key="3">
    <source>
        <dbReference type="Pfam" id="PF22181"/>
    </source>
</evidence>
<accession>A0A5D4IQJ5</accession>
<evidence type="ECO:0000256" key="1">
    <source>
        <dbReference type="SAM" id="MobiDB-lite"/>
    </source>
</evidence>
<dbReference type="GO" id="GO:0016758">
    <property type="term" value="F:hexosyltransferase activity"/>
    <property type="evidence" value="ECO:0007669"/>
    <property type="project" value="UniProtKB-ARBA"/>
</dbReference>
<feature type="region of interest" description="Disordered" evidence="1">
    <location>
        <begin position="427"/>
        <end position="465"/>
    </location>
</feature>
<dbReference type="PANTHER" id="PTHR22916">
    <property type="entry name" value="GLYCOSYLTRANSFERASE"/>
    <property type="match status" value="1"/>
</dbReference>
<dbReference type="Pfam" id="PF00535">
    <property type="entry name" value="Glycos_transf_2"/>
    <property type="match status" value="1"/>
</dbReference>
<reference evidence="4 5" key="1">
    <citation type="submission" date="2019-08" db="EMBL/GenBank/DDBJ databases">
        <title>Draft genome for granaticin producer strain Streptomyces parvus C05.</title>
        <authorList>
            <person name="Gonzalez-Pimentel J.L."/>
        </authorList>
    </citation>
    <scope>NUCLEOTIDE SEQUENCE [LARGE SCALE GENOMIC DNA]</scope>
    <source>
        <strain evidence="4 5">C05</strain>
    </source>
</reference>
<comment type="caution">
    <text evidence="4">The sequence shown here is derived from an EMBL/GenBank/DDBJ whole genome shotgun (WGS) entry which is preliminary data.</text>
</comment>
<protein>
    <submittedName>
        <fullName evidence="4">Glycosyltransferase</fullName>
    </submittedName>
</protein>
<dbReference type="CDD" id="cd00761">
    <property type="entry name" value="Glyco_tranf_GTA_type"/>
    <property type="match status" value="1"/>
</dbReference>
<dbReference type="PANTHER" id="PTHR22916:SF3">
    <property type="entry name" value="UDP-GLCNAC:BETAGAL BETA-1,3-N-ACETYLGLUCOSAMINYLTRANSFERASE-LIKE PROTEIN 1"/>
    <property type="match status" value="1"/>
</dbReference>
<evidence type="ECO:0000313" key="4">
    <source>
        <dbReference type="EMBL" id="TYR55102.1"/>
    </source>
</evidence>
<evidence type="ECO:0000313" key="5">
    <source>
        <dbReference type="Proteomes" id="UP000323242"/>
    </source>
</evidence>
<dbReference type="RefSeq" id="WP_148903877.1">
    <property type="nucleotide sequence ID" value="NZ_VSZQ01000153.1"/>
</dbReference>
<gene>
    <name evidence="4" type="ORF">FY004_25100</name>
</gene>
<organism evidence="4 5">
    <name type="scientific">Streptomyces parvus</name>
    <dbReference type="NCBI Taxonomy" id="66428"/>
    <lineage>
        <taxon>Bacteria</taxon>
        <taxon>Bacillati</taxon>
        <taxon>Actinomycetota</taxon>
        <taxon>Actinomycetes</taxon>
        <taxon>Kitasatosporales</taxon>
        <taxon>Streptomycetaceae</taxon>
        <taxon>Streptomyces</taxon>
    </lineage>
</organism>
<dbReference type="InterPro" id="IPR001173">
    <property type="entry name" value="Glyco_trans_2-like"/>
</dbReference>
<dbReference type="EMBL" id="VSZQ01000153">
    <property type="protein sequence ID" value="TYR55102.1"/>
    <property type="molecule type" value="Genomic_DNA"/>
</dbReference>
<dbReference type="InterPro" id="IPR054028">
    <property type="entry name" value="TarS/TarP_linker"/>
</dbReference>
<dbReference type="Gene3D" id="3.90.550.10">
    <property type="entry name" value="Spore Coat Polysaccharide Biosynthesis Protein SpsA, Chain A"/>
    <property type="match status" value="1"/>
</dbReference>
<evidence type="ECO:0000259" key="2">
    <source>
        <dbReference type="Pfam" id="PF00535"/>
    </source>
</evidence>
<proteinExistence type="predicted"/>
<dbReference type="InterPro" id="IPR029044">
    <property type="entry name" value="Nucleotide-diphossugar_trans"/>
</dbReference>